<evidence type="ECO:0000313" key="1">
    <source>
        <dbReference type="EMBL" id="TBU57524.1"/>
    </source>
</evidence>
<keyword evidence="2" id="KW-1185">Reference proteome</keyword>
<reference evidence="1 2" key="1">
    <citation type="submission" date="2019-01" db="EMBL/GenBank/DDBJ databases">
        <title>Draft genome sequences of three monokaryotic isolates of the white-rot basidiomycete fungus Dichomitus squalens.</title>
        <authorList>
            <consortium name="DOE Joint Genome Institute"/>
            <person name="Lopez S.C."/>
            <person name="Andreopoulos B."/>
            <person name="Pangilinan J."/>
            <person name="Lipzen A."/>
            <person name="Riley R."/>
            <person name="Ahrendt S."/>
            <person name="Ng V."/>
            <person name="Barry K."/>
            <person name="Daum C."/>
            <person name="Grigoriev I.V."/>
            <person name="Hilden K.S."/>
            <person name="Makela M.R."/>
            <person name="de Vries R.P."/>
        </authorList>
    </citation>
    <scope>NUCLEOTIDE SEQUENCE [LARGE SCALE GENOMIC DNA]</scope>
    <source>
        <strain evidence="1 2">CBS 464.89</strain>
    </source>
</reference>
<gene>
    <name evidence="1" type="ORF">BD310DRAFT_949381</name>
</gene>
<protein>
    <submittedName>
        <fullName evidence="1">Uncharacterized protein</fullName>
    </submittedName>
</protein>
<proteinExistence type="predicted"/>
<evidence type="ECO:0000313" key="2">
    <source>
        <dbReference type="Proteomes" id="UP000292082"/>
    </source>
</evidence>
<accession>A0A4V2K2F0</accession>
<name>A0A4V2K2F0_9APHY</name>
<dbReference type="EMBL" id="ML145136">
    <property type="protein sequence ID" value="TBU57524.1"/>
    <property type="molecule type" value="Genomic_DNA"/>
</dbReference>
<dbReference type="AlphaFoldDB" id="A0A4V2K2F0"/>
<dbReference type="Proteomes" id="UP000292082">
    <property type="component" value="Unassembled WGS sequence"/>
</dbReference>
<sequence length="172" mass="19016">MTCVNAEMFDPFRFARMHVDRDRDRVKHKVVKTSVDYISFGHGKHAWYVDPSFPPVPTSKARTVTATNLMAQDGVCCNRAQIDACFHRSGSGSGSGQAPELNELVLVHLSTSQNSPEAMRTEFLNSMLRTKSKAQKDAVIATSLMPVAYAVDVRATLIWPFNGLAEIDGIWA</sequence>
<organism evidence="1 2">
    <name type="scientific">Dichomitus squalens</name>
    <dbReference type="NCBI Taxonomy" id="114155"/>
    <lineage>
        <taxon>Eukaryota</taxon>
        <taxon>Fungi</taxon>
        <taxon>Dikarya</taxon>
        <taxon>Basidiomycota</taxon>
        <taxon>Agaricomycotina</taxon>
        <taxon>Agaricomycetes</taxon>
        <taxon>Polyporales</taxon>
        <taxon>Polyporaceae</taxon>
        <taxon>Dichomitus</taxon>
    </lineage>
</organism>